<dbReference type="EMBL" id="JAKUCV010000050">
    <property type="protein sequence ID" value="KAJ4851455.1"/>
    <property type="molecule type" value="Genomic_DNA"/>
</dbReference>
<sequence>MAPTPPRGCILPIHLITTHQSCPSILSIPQYKTPLSPHNNHPASSVFLVPPVLNFLDLVFMARFLSLCLSYSCRSASDLHVDSRFKGLAGLSPGSIMFVMILQLSCRSMTAAVHHNFRADCDSQGAIGGTSYGVRWRRSEALGSIYSSMEADVLIMVRGCCCCVLGDRVDC</sequence>
<comment type="caution">
    <text evidence="1">The sequence shown here is derived from an EMBL/GenBank/DDBJ whole genome shotgun (WGS) entry which is preliminary data.</text>
</comment>
<reference evidence="1" key="2">
    <citation type="journal article" date="2023" name="Plants (Basel)">
        <title>Annotation of the Turnera subulata (Passifloraceae) Draft Genome Reveals the S-Locus Evolved after the Divergence of Turneroideae from Passifloroideae in a Stepwise Manner.</title>
        <authorList>
            <person name="Henning P.M."/>
            <person name="Roalson E.H."/>
            <person name="Mir W."/>
            <person name="McCubbin A.G."/>
            <person name="Shore J.S."/>
        </authorList>
    </citation>
    <scope>NUCLEOTIDE SEQUENCE</scope>
    <source>
        <strain evidence="1">F60SS</strain>
    </source>
</reference>
<accession>A0A9Q0GJX1</accession>
<evidence type="ECO:0000313" key="2">
    <source>
        <dbReference type="Proteomes" id="UP001141552"/>
    </source>
</evidence>
<gene>
    <name evidence="1" type="ORF">Tsubulata_014122</name>
</gene>
<keyword evidence="2" id="KW-1185">Reference proteome</keyword>
<reference evidence="1" key="1">
    <citation type="submission" date="2022-02" db="EMBL/GenBank/DDBJ databases">
        <authorList>
            <person name="Henning P.M."/>
            <person name="McCubbin A.G."/>
            <person name="Shore J.S."/>
        </authorList>
    </citation>
    <scope>NUCLEOTIDE SEQUENCE</scope>
    <source>
        <strain evidence="1">F60SS</strain>
        <tissue evidence="1">Leaves</tissue>
    </source>
</reference>
<dbReference type="Proteomes" id="UP001141552">
    <property type="component" value="Unassembled WGS sequence"/>
</dbReference>
<dbReference type="AlphaFoldDB" id="A0A9Q0GJX1"/>
<protein>
    <submittedName>
        <fullName evidence="1">Uncharacterized protein</fullName>
    </submittedName>
</protein>
<proteinExistence type="predicted"/>
<evidence type="ECO:0000313" key="1">
    <source>
        <dbReference type="EMBL" id="KAJ4851455.1"/>
    </source>
</evidence>
<name>A0A9Q0GJX1_9ROSI</name>
<organism evidence="1 2">
    <name type="scientific">Turnera subulata</name>
    <dbReference type="NCBI Taxonomy" id="218843"/>
    <lineage>
        <taxon>Eukaryota</taxon>
        <taxon>Viridiplantae</taxon>
        <taxon>Streptophyta</taxon>
        <taxon>Embryophyta</taxon>
        <taxon>Tracheophyta</taxon>
        <taxon>Spermatophyta</taxon>
        <taxon>Magnoliopsida</taxon>
        <taxon>eudicotyledons</taxon>
        <taxon>Gunneridae</taxon>
        <taxon>Pentapetalae</taxon>
        <taxon>rosids</taxon>
        <taxon>fabids</taxon>
        <taxon>Malpighiales</taxon>
        <taxon>Passifloraceae</taxon>
        <taxon>Turnera</taxon>
    </lineage>
</organism>